<accession>J9E4D9</accession>
<comment type="caution">
    <text evidence="2">The sequence shown here is derived from an EMBL/GenBank/DDBJ whole genome shotgun (WGS) entry which is preliminary data.</text>
</comment>
<dbReference type="EMBL" id="ADBV01017602">
    <property type="protein sequence ID" value="EJW71827.1"/>
    <property type="molecule type" value="Genomic_DNA"/>
</dbReference>
<dbReference type="AlphaFoldDB" id="J9E4D9"/>
<gene>
    <name evidence="2" type="ORF">WUBG_17264</name>
</gene>
<protein>
    <submittedName>
        <fullName evidence="2">Uncharacterized protein</fullName>
    </submittedName>
</protein>
<name>J9E4D9_WUCBA</name>
<dbReference type="Proteomes" id="UP000004810">
    <property type="component" value="Unassembled WGS sequence"/>
</dbReference>
<sequence>MLTVTLISNPEETESIKNILNPIIRTRKQNRSMSIGVANDNDNYYSISEKCHIPKKVFRKMEKIPKKEQKNQPMLKIPSELSKDQQSSSEIANQESSTLLETDSEKLHQTIRKTGSILKKRI</sequence>
<evidence type="ECO:0000313" key="2">
    <source>
        <dbReference type="EMBL" id="EJW71827.1"/>
    </source>
</evidence>
<feature type="compositionally biased region" description="Polar residues" evidence="1">
    <location>
        <begin position="84"/>
        <end position="101"/>
    </location>
</feature>
<proteinExistence type="predicted"/>
<feature type="region of interest" description="Disordered" evidence="1">
    <location>
        <begin position="63"/>
        <end position="107"/>
    </location>
</feature>
<evidence type="ECO:0000313" key="3">
    <source>
        <dbReference type="Proteomes" id="UP000004810"/>
    </source>
</evidence>
<organism evidence="2 3">
    <name type="scientific">Wuchereria bancrofti</name>
    <dbReference type="NCBI Taxonomy" id="6293"/>
    <lineage>
        <taxon>Eukaryota</taxon>
        <taxon>Metazoa</taxon>
        <taxon>Ecdysozoa</taxon>
        <taxon>Nematoda</taxon>
        <taxon>Chromadorea</taxon>
        <taxon>Rhabditida</taxon>
        <taxon>Spirurina</taxon>
        <taxon>Spiruromorpha</taxon>
        <taxon>Filarioidea</taxon>
        <taxon>Onchocercidae</taxon>
        <taxon>Wuchereria</taxon>
    </lineage>
</organism>
<reference evidence="3" key="1">
    <citation type="submission" date="2012-08" db="EMBL/GenBank/DDBJ databases">
        <title>The Genome Sequence of Wuchereria bancrofti.</title>
        <authorList>
            <person name="Nutman T.B."/>
            <person name="Fink D.L."/>
            <person name="Russ C."/>
            <person name="Young S."/>
            <person name="Zeng Q."/>
            <person name="Koehrsen M."/>
            <person name="Alvarado L."/>
            <person name="Berlin A."/>
            <person name="Chapman S.B."/>
            <person name="Chen Z."/>
            <person name="Freedman E."/>
            <person name="Gellesch M."/>
            <person name="Goldberg J."/>
            <person name="Griggs A."/>
            <person name="Gujja S."/>
            <person name="Heilman E.R."/>
            <person name="Heiman D."/>
            <person name="Hepburn T."/>
            <person name="Howarth C."/>
            <person name="Jen D."/>
            <person name="Larson L."/>
            <person name="Lewis B."/>
            <person name="Mehta T."/>
            <person name="Park D."/>
            <person name="Pearson M."/>
            <person name="Roberts A."/>
            <person name="Saif S."/>
            <person name="Shea T."/>
            <person name="Shenoy N."/>
            <person name="Sisk P."/>
            <person name="Stolte C."/>
            <person name="Sykes S."/>
            <person name="Walk T."/>
            <person name="White J."/>
            <person name="Yandava C."/>
            <person name="Haas B."/>
            <person name="Henn M.R."/>
            <person name="Nusbaum C."/>
            <person name="Birren B."/>
        </authorList>
    </citation>
    <scope>NUCLEOTIDE SEQUENCE [LARGE SCALE GENOMIC DNA]</scope>
    <source>
        <strain evidence="3">NA</strain>
    </source>
</reference>
<evidence type="ECO:0000256" key="1">
    <source>
        <dbReference type="SAM" id="MobiDB-lite"/>
    </source>
</evidence>